<feature type="signal peptide" evidence="3">
    <location>
        <begin position="1"/>
        <end position="20"/>
    </location>
</feature>
<name>A0A249W525_VIBPH</name>
<reference evidence="5 6" key="1">
    <citation type="submission" date="2015-08" db="EMBL/GenBank/DDBJ databases">
        <title>Draft Genome Sequences of Vibrio parahaemolyticus Strains.</title>
        <authorList>
            <person name="Gonzalez-Escalona N."/>
            <person name="DePaola A."/>
        </authorList>
    </citation>
    <scope>NUCLEOTIDE SEQUENCE [LARGE SCALE GENOMIC DNA]</scope>
    <source>
        <strain evidence="5 6">CFSAN001621</strain>
    </source>
</reference>
<keyword evidence="2" id="KW-0472">Membrane</keyword>
<evidence type="ECO:0000313" key="4">
    <source>
        <dbReference type="EMBL" id="ASZ51875.1"/>
    </source>
</evidence>
<dbReference type="EMBL" id="CP023248">
    <property type="protein sequence ID" value="ASZ51875.1"/>
    <property type="molecule type" value="Genomic_DNA"/>
</dbReference>
<keyword evidence="2" id="KW-1133">Transmembrane helix</keyword>
<evidence type="ECO:0000256" key="1">
    <source>
        <dbReference type="SAM" id="Coils"/>
    </source>
</evidence>
<accession>A0A249W525</accession>
<proteinExistence type="predicted"/>
<sequence length="290" mass="33012">MNHLKYLVLVCLFLTNYSNAQYASNDFVDRSSLKINYIEITQEEAIKKYNLPEDLPTWLMNDLVRIHSRIENVDALGATKAELIAYKTALTEKEKEILELKTALDANNTRLDDMRDFGLGFIGIISLLSVISGYFSYVNAGTHARAEVVKGVQEAKSDVIKGVDDTKNHYLEKAKSLIDSLESETKSASTTLKNLSEKEKSVLDEISELENLKNDTEKLLSELKVERSRISEFEEKIEHLQNDISKFKKELASSDSEKVFKGGNNETINEEHYLSMIRNFSKKLDENIDE</sequence>
<evidence type="ECO:0000256" key="3">
    <source>
        <dbReference type="SAM" id="SignalP"/>
    </source>
</evidence>
<evidence type="ECO:0000256" key="2">
    <source>
        <dbReference type="SAM" id="Phobius"/>
    </source>
</evidence>
<keyword evidence="6" id="KW-1185">Reference proteome</keyword>
<dbReference type="RefSeq" id="WP_005500271.1">
    <property type="nucleotide sequence ID" value="NZ_CP023248.2"/>
</dbReference>
<protein>
    <submittedName>
        <fullName evidence="4">Uncharacterized protein</fullName>
    </submittedName>
</protein>
<organism evidence="4">
    <name type="scientific">Vibrio parahaemolyticus</name>
    <dbReference type="NCBI Taxonomy" id="670"/>
    <lineage>
        <taxon>Bacteria</taxon>
        <taxon>Pseudomonadati</taxon>
        <taxon>Pseudomonadota</taxon>
        <taxon>Gammaproteobacteria</taxon>
        <taxon>Vibrionales</taxon>
        <taxon>Vibrionaceae</taxon>
        <taxon>Vibrio</taxon>
    </lineage>
</organism>
<dbReference type="AlphaFoldDB" id="A0A249W525"/>
<evidence type="ECO:0000313" key="5">
    <source>
        <dbReference type="EMBL" id="OQK02150.1"/>
    </source>
</evidence>
<feature type="coiled-coil region" evidence="1">
    <location>
        <begin position="171"/>
        <end position="257"/>
    </location>
</feature>
<keyword evidence="2" id="KW-0812">Transmembrane</keyword>
<reference evidence="4" key="2">
    <citation type="submission" date="2017-09" db="EMBL/GenBank/DDBJ databases">
        <authorList>
            <person name="Ehlers B."/>
            <person name="Leendertz F.H."/>
        </authorList>
    </citation>
    <scope>NUCLEOTIDE SEQUENCE</scope>
    <source>
        <strain evidence="4">MAVP-26</strain>
    </source>
</reference>
<gene>
    <name evidence="5" type="ORF">AKG60_05625</name>
    <name evidence="4" type="ORF">YA91_15615</name>
</gene>
<feature type="chain" id="PRO_5044570483" evidence="3">
    <location>
        <begin position="21"/>
        <end position="290"/>
    </location>
</feature>
<evidence type="ECO:0000313" key="6">
    <source>
        <dbReference type="Proteomes" id="UP000191946"/>
    </source>
</evidence>
<feature type="transmembrane region" description="Helical" evidence="2">
    <location>
        <begin position="117"/>
        <end position="137"/>
    </location>
</feature>
<dbReference type="EMBL" id="LHQV01000008">
    <property type="protein sequence ID" value="OQK02150.1"/>
    <property type="molecule type" value="Genomic_DNA"/>
</dbReference>
<keyword evidence="1" id="KW-0175">Coiled coil</keyword>
<dbReference type="Proteomes" id="UP000191946">
    <property type="component" value="Unassembled WGS sequence"/>
</dbReference>
<keyword evidence="3" id="KW-0732">Signal</keyword>